<feature type="binding site" evidence="2">
    <location>
        <begin position="31"/>
        <end position="34"/>
    </location>
    <ligand>
        <name>substrate</name>
    </ligand>
</feature>
<comment type="cofactor">
    <cofactor evidence="2">
        <name>Mg(2+)</name>
        <dbReference type="ChEBI" id="CHEBI:18420"/>
    </cofactor>
    <text evidence="2">Binds 2 magnesium ions per subunit.</text>
</comment>
<keyword evidence="1 2" id="KW-0808">Transferase</keyword>
<keyword evidence="2" id="KW-0460">Magnesium</keyword>
<dbReference type="RefSeq" id="WP_012953721.1">
    <property type="nucleotide sequence ID" value="NC_013771.1"/>
</dbReference>
<feature type="binding site" evidence="2">
    <location>
        <position position="79"/>
    </location>
    <ligand>
        <name>substrate</name>
    </ligand>
</feature>
<dbReference type="STRING" id="1453429.UCYN_03140"/>
<name>D3ENK6_ATETH</name>
<feature type="binding site" evidence="2">
    <location>
        <begin position="204"/>
        <end position="206"/>
    </location>
    <ligand>
        <name>substrate</name>
    </ligand>
</feature>
<dbReference type="GO" id="GO:0045547">
    <property type="term" value="F:ditrans,polycis-polyprenyl diphosphate synthase [(2E,6E)-farnesyl diphosphate specific] activity"/>
    <property type="evidence" value="ECO:0007669"/>
    <property type="project" value="TreeGrafter"/>
</dbReference>
<dbReference type="GO" id="GO:0016094">
    <property type="term" value="P:polyprenol biosynthetic process"/>
    <property type="evidence" value="ECO:0007669"/>
    <property type="project" value="TreeGrafter"/>
</dbReference>
<sequence>MTVKQSIVLKNLPTDLDQKRLPSHIAVIMDGNGRWAKNRGLPRIVGHQRGVGTLKDLLRYCRDLGIPALTAYAFSTENWGRPLQEVEFLMALFETVLHRELQEMMAENVKIRFVGNLEELPSSLQSEIFRSMKNTENNTGVQFTIATNYGGRQEIVQSCRTIAMKVKQGLLNINDIDESLFENYLYTKDIPHPDLLIRTSGEMRLSNFLLWQLAYAEIYVTSTLWPDFTYKTFYEALLEYQHRQRRFGKL</sequence>
<dbReference type="HOGENOM" id="CLU_038505_1_1_3"/>
<evidence type="ECO:0000256" key="2">
    <source>
        <dbReference type="HAMAP-Rule" id="MF_01139"/>
    </source>
</evidence>
<reference evidence="3 4" key="1">
    <citation type="journal article" date="2010" name="Nature">
        <title>Metabolic streamlining in an open-ocean nitrogen-fixing cyanobacterium.</title>
        <authorList>
            <person name="Tripp H.J."/>
            <person name="Bench S.R."/>
            <person name="Turk K.A."/>
            <person name="Foster R.A."/>
            <person name="Desany B.A."/>
            <person name="Niazi F."/>
            <person name="Affourtit J.P."/>
            <person name="Zehr J.P."/>
        </authorList>
    </citation>
    <scope>NUCLEOTIDE SEQUENCE [LARGE SCALE GENOMIC DNA]</scope>
    <source>
        <strain evidence="4">ALOHA</strain>
    </source>
</reference>
<feature type="binding site" evidence="2">
    <location>
        <begin position="75"/>
        <end position="77"/>
    </location>
    <ligand>
        <name>substrate</name>
    </ligand>
</feature>
<evidence type="ECO:0000313" key="3">
    <source>
        <dbReference type="EMBL" id="ADB95056.1"/>
    </source>
</evidence>
<feature type="active site" evidence="2">
    <location>
        <position position="30"/>
    </location>
</feature>
<dbReference type="CDD" id="cd00475">
    <property type="entry name" value="Cis_IPPS"/>
    <property type="match status" value="1"/>
</dbReference>
<dbReference type="InterPro" id="IPR018520">
    <property type="entry name" value="UPP_synth-like_CS"/>
</dbReference>
<dbReference type="EMBL" id="CP001842">
    <property type="protein sequence ID" value="ADB95056.1"/>
    <property type="molecule type" value="Genomic_DNA"/>
</dbReference>
<keyword evidence="2" id="KW-0479">Metal-binding</keyword>
<keyword evidence="4" id="KW-1185">Reference proteome</keyword>
<dbReference type="AlphaFoldDB" id="D3ENK6"/>
<dbReference type="NCBIfam" id="NF011405">
    <property type="entry name" value="PRK14830.1"/>
    <property type="match status" value="1"/>
</dbReference>
<feature type="binding site" evidence="2">
    <location>
        <position position="47"/>
    </location>
    <ligand>
        <name>substrate</name>
    </ligand>
</feature>
<evidence type="ECO:0000256" key="1">
    <source>
        <dbReference type="ARBA" id="ARBA00022679"/>
    </source>
</evidence>
<protein>
    <recommendedName>
        <fullName evidence="2">Isoprenyl transferase</fullName>
        <ecNumber evidence="2">2.5.1.-</ecNumber>
    </recommendedName>
</protein>
<dbReference type="Gene3D" id="3.40.1180.10">
    <property type="entry name" value="Decaprenyl diphosphate synthase-like"/>
    <property type="match status" value="1"/>
</dbReference>
<feature type="binding site" evidence="2">
    <location>
        <position position="81"/>
    </location>
    <ligand>
        <name>substrate</name>
    </ligand>
</feature>
<comment type="subunit">
    <text evidence="2">Homodimer.</text>
</comment>
<comment type="function">
    <text evidence="2">Catalyzes the condensation of isopentenyl diphosphate (IPP) with allylic pyrophosphates generating different type of terpenoids.</text>
</comment>
<feature type="binding site" evidence="2">
    <location>
        <position position="43"/>
    </location>
    <ligand>
        <name>substrate</name>
    </ligand>
</feature>
<dbReference type="InterPro" id="IPR036424">
    <property type="entry name" value="UPP_synth-like_sf"/>
</dbReference>
<dbReference type="PANTHER" id="PTHR10291:SF0">
    <property type="entry name" value="DEHYDRODOLICHYL DIPHOSPHATE SYNTHASE 2"/>
    <property type="match status" value="1"/>
</dbReference>
<feature type="binding site" evidence="2">
    <location>
        <position position="217"/>
    </location>
    <ligand>
        <name>Mg(2+)</name>
        <dbReference type="ChEBI" id="CHEBI:18420"/>
    </ligand>
</feature>
<evidence type="ECO:0000313" key="4">
    <source>
        <dbReference type="Proteomes" id="UP000001405"/>
    </source>
</evidence>
<feature type="binding site" evidence="2">
    <location>
        <position position="35"/>
    </location>
    <ligand>
        <name>substrate</name>
    </ligand>
</feature>
<dbReference type="OrthoDB" id="4191603at2"/>
<organism evidence="4">
    <name type="scientific">Atelocyanobacterium thalassa (isolate ALOHA)</name>
    <dbReference type="NCBI Taxonomy" id="1453429"/>
    <lineage>
        <taxon>Bacteria</taxon>
        <taxon>Bacillati</taxon>
        <taxon>Cyanobacteriota</taxon>
        <taxon>Cyanophyceae</taxon>
        <taxon>Oscillatoriophycideae</taxon>
        <taxon>Chroococcales</taxon>
        <taxon>Aphanothecaceae</taxon>
        <taxon>Candidatus Atelocyanobacterium</taxon>
        <taxon>Candidatus Atelocyanobacterium thalassae</taxon>
    </lineage>
</organism>
<dbReference type="Proteomes" id="UP000001405">
    <property type="component" value="Chromosome"/>
</dbReference>
<dbReference type="PATRIC" id="fig|713887.8.peg.294"/>
<feature type="active site" description="Proton acceptor" evidence="2">
    <location>
        <position position="78"/>
    </location>
</feature>
<dbReference type="EC" id="2.5.1.-" evidence="2"/>
<accession>D3ENK6</accession>
<feature type="binding site" evidence="2">
    <location>
        <position position="30"/>
    </location>
    <ligand>
        <name>Mg(2+)</name>
        <dbReference type="ChEBI" id="CHEBI:18420"/>
    </ligand>
</feature>
<dbReference type="NCBIfam" id="NF011406">
    <property type="entry name" value="PRK14831.1"/>
    <property type="match status" value="1"/>
</dbReference>
<dbReference type="SUPFAM" id="SSF64005">
    <property type="entry name" value="Undecaprenyl diphosphate synthase"/>
    <property type="match status" value="1"/>
</dbReference>
<dbReference type="GO" id="GO:0000287">
    <property type="term" value="F:magnesium ion binding"/>
    <property type="evidence" value="ECO:0007669"/>
    <property type="project" value="UniProtKB-UniRule"/>
</dbReference>
<dbReference type="InterPro" id="IPR001441">
    <property type="entry name" value="UPP_synth-like"/>
</dbReference>
<dbReference type="KEGG" id="cyu:UCYN_03140"/>
<dbReference type="PANTHER" id="PTHR10291">
    <property type="entry name" value="DEHYDRODOLICHYL DIPHOSPHATE SYNTHASE FAMILY MEMBER"/>
    <property type="match status" value="1"/>
</dbReference>
<dbReference type="Pfam" id="PF01255">
    <property type="entry name" value="Prenyltransf"/>
    <property type="match status" value="1"/>
</dbReference>
<dbReference type="HAMAP" id="MF_01139">
    <property type="entry name" value="ISPT"/>
    <property type="match status" value="1"/>
</dbReference>
<dbReference type="NCBIfam" id="TIGR00055">
    <property type="entry name" value="uppS"/>
    <property type="match status" value="1"/>
</dbReference>
<proteinExistence type="inferred from homology"/>
<dbReference type="PROSITE" id="PS01066">
    <property type="entry name" value="UPP_SYNTHASE"/>
    <property type="match status" value="1"/>
</dbReference>
<feature type="binding site" evidence="2">
    <location>
        <position position="198"/>
    </location>
    <ligand>
        <name>substrate</name>
    </ligand>
</feature>
<dbReference type="FunFam" id="3.40.1180.10:FF:000001">
    <property type="entry name" value="(2E,6E)-farnesyl-diphosphate-specific ditrans,polycis-undecaprenyl-diphosphate synthase"/>
    <property type="match status" value="1"/>
</dbReference>
<comment type="similarity">
    <text evidence="2">Belongs to the UPP synthase family.</text>
</comment>
<gene>
    <name evidence="3" type="ordered locus">UCYN_03140</name>
</gene>